<dbReference type="PROSITE" id="PS00202">
    <property type="entry name" value="RUBREDOXIN"/>
    <property type="match status" value="1"/>
</dbReference>
<keyword evidence="2" id="KW-0813">Transport</keyword>
<dbReference type="PROSITE" id="PS50903">
    <property type="entry name" value="RUBREDOXIN_LIKE"/>
    <property type="match status" value="1"/>
</dbReference>
<dbReference type="CDD" id="cd00730">
    <property type="entry name" value="rubredoxin"/>
    <property type="match status" value="1"/>
</dbReference>
<dbReference type="HAMAP" id="MF_00069">
    <property type="entry name" value="Hydroxylam_reduct"/>
    <property type="match status" value="1"/>
</dbReference>
<dbReference type="CDD" id="cd01914">
    <property type="entry name" value="HCP"/>
    <property type="match status" value="1"/>
</dbReference>
<comment type="cofactor">
    <cofactor evidence="9">
        <name>hybrid [4Fe-2O-2S] cluster</name>
        <dbReference type="ChEBI" id="CHEBI:60519"/>
    </cofactor>
    <text evidence="9">Binds 1 hybrid [4Fe-2O-2S] cluster.</text>
</comment>
<feature type="binding site" evidence="9">
    <location>
        <position position="85"/>
    </location>
    <ligand>
        <name>[4Fe-4S] cluster</name>
        <dbReference type="ChEBI" id="CHEBI:49883"/>
    </ligand>
</feature>
<comment type="function">
    <text evidence="9">Catalyzes the reduction of hydroxylamine to form NH(3) and H(2)O.</text>
</comment>
<dbReference type="Gene3D" id="2.20.28.10">
    <property type="match status" value="1"/>
</dbReference>
<comment type="function">
    <text evidence="1">Rubredoxin is a small nonheme, iron protein lacking acid-labile sulfide. Its single Fe, chelated to 4 Cys, functions as an electron acceptor and may also stabilize the conformation of the molecule.</text>
</comment>
<evidence type="ECO:0000256" key="5">
    <source>
        <dbReference type="ARBA" id="ARBA00022982"/>
    </source>
</evidence>
<feature type="binding site" description="via persulfide group" evidence="9">
    <location>
        <position position="348"/>
    </location>
    <ligand>
        <name>hybrid [4Fe-2O-2S] cluster</name>
        <dbReference type="ChEBI" id="CHEBI:60519"/>
    </ligand>
</feature>
<comment type="catalytic activity">
    <reaction evidence="9">
        <text>A + NH4(+) + H2O = hydroxylamine + AH2 + H(+)</text>
        <dbReference type="Rhea" id="RHEA:22052"/>
        <dbReference type="ChEBI" id="CHEBI:13193"/>
        <dbReference type="ChEBI" id="CHEBI:15377"/>
        <dbReference type="ChEBI" id="CHEBI:15378"/>
        <dbReference type="ChEBI" id="CHEBI:15429"/>
        <dbReference type="ChEBI" id="CHEBI:17499"/>
        <dbReference type="ChEBI" id="CHEBI:28938"/>
        <dbReference type="EC" id="1.7.99.1"/>
    </reaction>
</comment>
<evidence type="ECO:0000256" key="2">
    <source>
        <dbReference type="ARBA" id="ARBA00022448"/>
    </source>
</evidence>
<evidence type="ECO:0000313" key="11">
    <source>
        <dbReference type="EMBL" id="RAO78909.1"/>
    </source>
</evidence>
<dbReference type="Proteomes" id="UP000249782">
    <property type="component" value="Unassembled WGS sequence"/>
</dbReference>
<dbReference type="InterPro" id="IPR011254">
    <property type="entry name" value="Prismane-like_sf"/>
</dbReference>
<keyword evidence="8 9" id="KW-0411">Iron-sulfur</keyword>
<comment type="cofactor">
    <cofactor evidence="9">
        <name>[4Fe-4S] cluster</name>
        <dbReference type="ChEBI" id="CHEBI:49883"/>
    </cofactor>
    <text evidence="9">Binds 1 [4Fe-4S] cluster.</text>
</comment>
<dbReference type="SUPFAM" id="SSF56821">
    <property type="entry name" value="Prismane protein-like"/>
    <property type="match status" value="1"/>
</dbReference>
<dbReference type="FunFam" id="2.20.28.10:FF:000001">
    <property type="entry name" value="Rubredoxin"/>
    <property type="match status" value="1"/>
</dbReference>
<dbReference type="InterPro" id="IPR004137">
    <property type="entry name" value="HCP/CODH"/>
</dbReference>
<feature type="binding site" evidence="9">
    <location>
        <position position="70"/>
    </location>
    <ligand>
        <name>[4Fe-4S] cluster</name>
        <dbReference type="ChEBI" id="CHEBI:49883"/>
    </ligand>
</feature>
<dbReference type="InterPro" id="IPR024935">
    <property type="entry name" value="Rubredoxin_dom"/>
</dbReference>
<protein>
    <recommendedName>
        <fullName evidence="9">Hydroxylamine reductase</fullName>
        <ecNumber evidence="9">1.7.99.1</ecNumber>
    </recommendedName>
    <alternativeName>
        <fullName evidence="9">Hybrid-cluster protein</fullName>
        <shortName evidence="9">HCP</shortName>
    </alternativeName>
    <alternativeName>
        <fullName evidence="9">Prismane protein</fullName>
    </alternativeName>
</protein>
<evidence type="ECO:0000313" key="12">
    <source>
        <dbReference type="Proteomes" id="UP000249782"/>
    </source>
</evidence>
<dbReference type="PRINTS" id="PR00163">
    <property type="entry name" value="RUBREDOXIN"/>
</dbReference>
<feature type="binding site" evidence="9">
    <location>
        <position position="401"/>
    </location>
    <ligand>
        <name>hybrid [4Fe-2O-2S] cluster</name>
        <dbReference type="ChEBI" id="CHEBI:60519"/>
    </ligand>
</feature>
<evidence type="ECO:0000256" key="3">
    <source>
        <dbReference type="ARBA" id="ARBA00022490"/>
    </source>
</evidence>
<feature type="binding site" evidence="9">
    <location>
        <position position="217"/>
    </location>
    <ligand>
        <name>hybrid [4Fe-2O-2S] cluster</name>
        <dbReference type="ChEBI" id="CHEBI:60519"/>
    </ligand>
</feature>
<dbReference type="NCBIfam" id="NF045768">
    <property type="entry name" value="RubredRD"/>
    <property type="match status" value="1"/>
</dbReference>
<dbReference type="GO" id="GO:0051539">
    <property type="term" value="F:4 iron, 4 sulfur cluster binding"/>
    <property type="evidence" value="ECO:0007669"/>
    <property type="project" value="UniProtKB-KW"/>
</dbReference>
<evidence type="ECO:0000256" key="8">
    <source>
        <dbReference type="ARBA" id="ARBA00023014"/>
    </source>
</evidence>
<keyword evidence="5" id="KW-0249">Electron transport</keyword>
<dbReference type="OrthoDB" id="21311at2157"/>
<dbReference type="InterPro" id="IPR024934">
    <property type="entry name" value="Rubredoxin-like_dom"/>
</dbReference>
<feature type="binding site" evidence="9">
    <location>
        <position position="261"/>
    </location>
    <ligand>
        <name>hybrid [4Fe-2O-2S] cluster</name>
        <dbReference type="ChEBI" id="CHEBI:60519"/>
    </ligand>
</feature>
<organism evidence="11 12">
    <name type="scientific">Methanothermobacter tenebrarum</name>
    <dbReference type="NCBI Taxonomy" id="680118"/>
    <lineage>
        <taxon>Archaea</taxon>
        <taxon>Methanobacteriati</taxon>
        <taxon>Methanobacteriota</taxon>
        <taxon>Methanomada group</taxon>
        <taxon>Methanobacteria</taxon>
        <taxon>Methanobacteriales</taxon>
        <taxon>Methanobacteriaceae</taxon>
        <taxon>Methanothermobacter</taxon>
    </lineage>
</organism>
<keyword evidence="12" id="KW-1185">Reference proteome</keyword>
<feature type="binding site" evidence="9">
    <location>
        <position position="79"/>
    </location>
    <ligand>
        <name>[4Fe-4S] cluster</name>
        <dbReference type="ChEBI" id="CHEBI:49883"/>
    </ligand>
</feature>
<gene>
    <name evidence="9 11" type="primary">hcp</name>
    <name evidence="11" type="ORF">DPC56_05635</name>
</gene>
<dbReference type="InterPro" id="IPR016100">
    <property type="entry name" value="Prismane_a-bundle"/>
</dbReference>
<dbReference type="AlphaFoldDB" id="A0A328P9R5"/>
<reference evidence="11 12" key="1">
    <citation type="submission" date="2018-06" db="EMBL/GenBank/DDBJ databases">
        <title>Draft genome sequence of hyperthermophilic methanogen Methanothermobacter tenebrarum sp. MCM-B 1447.</title>
        <authorList>
            <person name="Pore S.D."/>
            <person name="Dagar S."/>
            <person name="Dhakephalkar P.K."/>
        </authorList>
    </citation>
    <scope>NUCLEOTIDE SEQUENCE [LARGE SCALE GENOMIC DNA]</scope>
    <source>
        <strain evidence="11 12">MCM B 1447</strain>
    </source>
</reference>
<dbReference type="PANTHER" id="PTHR30109">
    <property type="entry name" value="HYDROXYLAMINE REDUCTASE"/>
    <property type="match status" value="1"/>
</dbReference>
<feature type="domain" description="Rubredoxin-like" evidence="10">
    <location>
        <begin position="2"/>
        <end position="51"/>
    </location>
</feature>
<evidence type="ECO:0000256" key="9">
    <source>
        <dbReference type="HAMAP-Rule" id="MF_00069"/>
    </source>
</evidence>
<comment type="caution">
    <text evidence="11">The sequence shown here is derived from an EMBL/GenBank/DDBJ whole genome shotgun (WGS) entry which is preliminary data.</text>
</comment>
<keyword evidence="4 9" id="KW-0479">Metal-binding</keyword>
<dbReference type="GO" id="GO:0042542">
    <property type="term" value="P:response to hydrogen peroxide"/>
    <property type="evidence" value="ECO:0007669"/>
    <property type="project" value="TreeGrafter"/>
</dbReference>
<dbReference type="Gene3D" id="3.40.50.2030">
    <property type="match status" value="2"/>
</dbReference>
<evidence type="ECO:0000259" key="10">
    <source>
        <dbReference type="PROSITE" id="PS50903"/>
    </source>
</evidence>
<dbReference type="NCBIfam" id="NF003658">
    <property type="entry name" value="PRK05290.1"/>
    <property type="match status" value="1"/>
</dbReference>
<feature type="modified residue" description="Cysteine persulfide" evidence="9">
    <location>
        <position position="348"/>
    </location>
</feature>
<evidence type="ECO:0000256" key="7">
    <source>
        <dbReference type="ARBA" id="ARBA00023004"/>
    </source>
</evidence>
<keyword evidence="7 9" id="KW-0408">Iron</keyword>
<keyword evidence="6 9" id="KW-0560">Oxidoreductase</keyword>
<feature type="binding site" evidence="9">
    <location>
        <position position="193"/>
    </location>
    <ligand>
        <name>hybrid [4Fe-2O-2S] cluster</name>
        <dbReference type="ChEBI" id="CHEBI:60519"/>
    </ligand>
</feature>
<dbReference type="SUPFAM" id="SSF57802">
    <property type="entry name" value="Rubredoxin-like"/>
    <property type="match status" value="1"/>
</dbReference>
<dbReference type="GO" id="GO:0005737">
    <property type="term" value="C:cytoplasm"/>
    <property type="evidence" value="ECO:0007669"/>
    <property type="project" value="UniProtKB-SubCell"/>
</dbReference>
<accession>A0A328P9R5</accession>
<dbReference type="Pfam" id="PF03063">
    <property type="entry name" value="Prismane"/>
    <property type="match status" value="1"/>
</dbReference>
<dbReference type="NCBIfam" id="TIGR01703">
    <property type="entry name" value="hybrid_clust"/>
    <property type="match status" value="1"/>
</dbReference>
<proteinExistence type="inferred from homology"/>
<dbReference type="GO" id="GO:0005506">
    <property type="term" value="F:iron ion binding"/>
    <property type="evidence" value="ECO:0007669"/>
    <property type="project" value="InterPro"/>
</dbReference>
<sequence>MKYRCKVCDYIYDPEKGDPSQGIKPGTPFEDLPEDWICPICGVGKDQFVPLKEEGPIPRVEDIQMFCYQCSQTAKGKACTIRGVCGKEPTVARLQDNLLFVIKGISAYLYHARELGYSDNEIDAFLERGFYSTLTNVNFDSEEFIKLALEAGKMNIKTMKLLKRAHIDNYGEPKPTKVEVGASSGPGIIVTGHSLKALEELLKQTKNTGINIYTHSELLPAHGYPGLKKYEHLKGQLGGPWFDQKETFSKYQIAILGTSNCVLLPKDEYKDRMFTSGVAKLPGVEYIEDYDFTPLIDKALELPSLKEEEEKKTFTTGFGASTILSLSNKIKELVEDGKIGRFFLVGGCDSPLPQAKYYREFVSKLPDDTIILTLACGKYRFNDMNLGDIEGIPRLIDLGQCNDAIVAIEIVEALSKIFNMEIDELPLNIVLSWMEQKATAILWSLLALNMKGMYVGPILPGWANDDIKKFLVEKYDLKLISKPEKDMREMLR</sequence>
<feature type="binding site" evidence="9">
    <location>
        <position position="376"/>
    </location>
    <ligand>
        <name>hybrid [4Fe-2O-2S] cluster</name>
        <dbReference type="ChEBI" id="CHEBI:60519"/>
    </ligand>
</feature>
<evidence type="ECO:0000256" key="6">
    <source>
        <dbReference type="ARBA" id="ARBA00023002"/>
    </source>
</evidence>
<keyword evidence="9" id="KW-0004">4Fe-4S</keyword>
<dbReference type="GO" id="GO:0004601">
    <property type="term" value="F:peroxidase activity"/>
    <property type="evidence" value="ECO:0007669"/>
    <property type="project" value="TreeGrafter"/>
</dbReference>
<keyword evidence="3 9" id="KW-0963">Cytoplasm</keyword>
<dbReference type="PANTHER" id="PTHR30109:SF0">
    <property type="entry name" value="HYDROXYLAMINE REDUCTASE"/>
    <property type="match status" value="1"/>
</dbReference>
<evidence type="ECO:0000256" key="1">
    <source>
        <dbReference type="ARBA" id="ARBA00002360"/>
    </source>
</evidence>
<dbReference type="Gene3D" id="1.20.1270.20">
    <property type="match status" value="1"/>
</dbReference>
<evidence type="ECO:0000256" key="4">
    <source>
        <dbReference type="ARBA" id="ARBA00022723"/>
    </source>
</evidence>
<dbReference type="InterPro" id="IPR016099">
    <property type="entry name" value="Prismane-like_a/b-sand"/>
</dbReference>
<dbReference type="InterPro" id="IPR018527">
    <property type="entry name" value="Rubredoxin_Fe_BS"/>
</dbReference>
<dbReference type="Pfam" id="PF00301">
    <property type="entry name" value="Rubredoxin"/>
    <property type="match status" value="1"/>
</dbReference>
<comment type="subcellular location">
    <subcellularLocation>
        <location evidence="9">Cytoplasm</location>
    </subcellularLocation>
</comment>
<feature type="binding site" evidence="9">
    <location>
        <position position="67"/>
    </location>
    <ligand>
        <name>[4Fe-4S] cluster</name>
        <dbReference type="ChEBI" id="CHEBI:49883"/>
    </ligand>
</feature>
<dbReference type="GO" id="GO:0050418">
    <property type="term" value="F:hydroxylamine reductase activity"/>
    <property type="evidence" value="ECO:0007669"/>
    <property type="project" value="UniProtKB-UniRule"/>
</dbReference>
<dbReference type="RefSeq" id="WP_112094096.1">
    <property type="nucleotide sequence ID" value="NZ_QLOE01000006.1"/>
</dbReference>
<dbReference type="EMBL" id="QLOE01000006">
    <property type="protein sequence ID" value="RAO78909.1"/>
    <property type="molecule type" value="Genomic_DNA"/>
</dbReference>
<dbReference type="InterPro" id="IPR010048">
    <property type="entry name" value="Hydroxylam_reduct"/>
</dbReference>
<comment type="similarity">
    <text evidence="9">Belongs to the HCP family.</text>
</comment>
<dbReference type="EC" id="1.7.99.1" evidence="9"/>
<feature type="binding site" evidence="9">
    <location>
        <position position="435"/>
    </location>
    <ligand>
        <name>hybrid [4Fe-2O-2S] cluster</name>
        <dbReference type="ChEBI" id="CHEBI:60519"/>
    </ligand>
</feature>
<name>A0A328P9R5_9EURY</name>
<feature type="binding site" evidence="9">
    <location>
        <position position="437"/>
    </location>
    <ligand>
        <name>hybrid [4Fe-2O-2S] cluster</name>
        <dbReference type="ChEBI" id="CHEBI:60519"/>
    </ligand>
</feature>